<keyword evidence="8 9" id="KW-0460">Magnesium</keyword>
<evidence type="ECO:0000256" key="3">
    <source>
        <dbReference type="ARBA" id="ARBA00022679"/>
    </source>
</evidence>
<evidence type="ECO:0000256" key="2">
    <source>
        <dbReference type="ARBA" id="ARBA00022490"/>
    </source>
</evidence>
<dbReference type="InterPro" id="IPR004372">
    <property type="entry name" value="Ac/propionate_kinase"/>
</dbReference>
<comment type="similarity">
    <text evidence="1 9 10">Belongs to the acetokinase family.</text>
</comment>
<evidence type="ECO:0000313" key="11">
    <source>
        <dbReference type="EMBL" id="CAH0991614.1"/>
    </source>
</evidence>
<evidence type="ECO:0000256" key="9">
    <source>
        <dbReference type="HAMAP-Rule" id="MF_00020"/>
    </source>
</evidence>
<keyword evidence="5 9" id="KW-0547">Nucleotide-binding</keyword>
<dbReference type="NCBIfam" id="TIGR00016">
    <property type="entry name" value="ackA"/>
    <property type="match status" value="1"/>
</dbReference>
<protein>
    <recommendedName>
        <fullName evidence="9">Acetate kinase</fullName>
        <ecNumber evidence="9">2.7.2.1</ecNumber>
    </recommendedName>
    <alternativeName>
        <fullName evidence="9">Acetokinase</fullName>
    </alternativeName>
</protein>
<feature type="site" description="Transition state stabilizer" evidence="9">
    <location>
        <position position="238"/>
    </location>
</feature>
<reference evidence="11" key="1">
    <citation type="submission" date="2021-12" db="EMBL/GenBank/DDBJ databases">
        <authorList>
            <person name="Rodrigo-Torres L."/>
            <person name="Arahal R. D."/>
            <person name="Lucena T."/>
        </authorList>
    </citation>
    <scope>NUCLEOTIDE SEQUENCE</scope>
    <source>
        <strain evidence="11">CECT 8267</strain>
    </source>
</reference>
<feature type="site" description="Transition state stabilizer" evidence="9">
    <location>
        <position position="177"/>
    </location>
</feature>
<comment type="subcellular location">
    <subcellularLocation>
        <location evidence="9">Cytoplasm</location>
    </subcellularLocation>
</comment>
<comment type="function">
    <text evidence="9">Catalyzes the formation of acetyl phosphate from acetate and ATP. Can also catalyze the reverse reaction.</text>
</comment>
<comment type="subunit">
    <text evidence="9">Homodimer.</text>
</comment>
<keyword evidence="12" id="KW-1185">Reference proteome</keyword>
<dbReference type="InterPro" id="IPR023865">
    <property type="entry name" value="Aliphatic_acid_kinase_CS"/>
</dbReference>
<feature type="binding site" evidence="9">
    <location>
        <begin position="280"/>
        <end position="282"/>
    </location>
    <ligand>
        <name>ATP</name>
        <dbReference type="ChEBI" id="CHEBI:30616"/>
    </ligand>
</feature>
<accession>A0ABN8EK93</accession>
<comment type="cofactor">
    <cofactor evidence="9">
        <name>Mg(2+)</name>
        <dbReference type="ChEBI" id="CHEBI:18420"/>
    </cofactor>
    <cofactor evidence="9">
        <name>Mn(2+)</name>
        <dbReference type="ChEBI" id="CHEBI:29035"/>
    </cofactor>
    <text evidence="9">Mg(2+). Can also accept Mn(2+).</text>
</comment>
<feature type="binding site" evidence="9">
    <location>
        <begin position="328"/>
        <end position="332"/>
    </location>
    <ligand>
        <name>ATP</name>
        <dbReference type="ChEBI" id="CHEBI:30616"/>
    </ligand>
</feature>
<keyword evidence="6 9" id="KW-0418">Kinase</keyword>
<dbReference type="HAMAP" id="MF_00020">
    <property type="entry name" value="Acetate_kinase"/>
    <property type="match status" value="1"/>
</dbReference>
<comment type="pathway">
    <text evidence="9">Metabolic intermediate biosynthesis; acetyl-CoA biosynthesis; acetyl-CoA from acetate: step 1/2.</text>
</comment>
<feature type="binding site" evidence="9">
    <location>
        <position position="13"/>
    </location>
    <ligand>
        <name>Mg(2+)</name>
        <dbReference type="ChEBI" id="CHEBI:18420"/>
    </ligand>
</feature>
<keyword evidence="3 9" id="KW-0808">Transferase</keyword>
<feature type="active site" description="Proton donor/acceptor" evidence="9">
    <location>
        <position position="145"/>
    </location>
</feature>
<evidence type="ECO:0000256" key="10">
    <source>
        <dbReference type="RuleBase" id="RU003835"/>
    </source>
</evidence>
<organism evidence="11 12">
    <name type="scientific">Sinobacterium norvegicum</name>
    <dbReference type="NCBI Taxonomy" id="1641715"/>
    <lineage>
        <taxon>Bacteria</taxon>
        <taxon>Pseudomonadati</taxon>
        <taxon>Pseudomonadota</taxon>
        <taxon>Gammaproteobacteria</taxon>
        <taxon>Cellvibrionales</taxon>
        <taxon>Spongiibacteraceae</taxon>
        <taxon>Sinobacterium</taxon>
    </lineage>
</organism>
<dbReference type="PIRSF" id="PIRSF000722">
    <property type="entry name" value="Acetate_prop_kin"/>
    <property type="match status" value="1"/>
</dbReference>
<feature type="binding site" evidence="9">
    <location>
        <position position="88"/>
    </location>
    <ligand>
        <name>substrate</name>
    </ligand>
</feature>
<name>A0ABN8EK93_9GAMM</name>
<dbReference type="Gene3D" id="3.30.420.40">
    <property type="match status" value="2"/>
</dbReference>
<comment type="caution">
    <text evidence="11">The sequence shown here is derived from an EMBL/GenBank/DDBJ whole genome shotgun (WGS) entry which is preliminary data.</text>
</comment>
<evidence type="ECO:0000256" key="5">
    <source>
        <dbReference type="ARBA" id="ARBA00022741"/>
    </source>
</evidence>
<dbReference type="PROSITE" id="PS01076">
    <property type="entry name" value="ACETATE_KINASE_2"/>
    <property type="match status" value="1"/>
</dbReference>
<dbReference type="Proteomes" id="UP000838100">
    <property type="component" value="Unassembled WGS sequence"/>
</dbReference>
<dbReference type="PANTHER" id="PTHR21060">
    <property type="entry name" value="ACETATE KINASE"/>
    <property type="match status" value="1"/>
</dbReference>
<feature type="binding site" evidence="9">
    <location>
        <begin position="205"/>
        <end position="209"/>
    </location>
    <ligand>
        <name>ATP</name>
        <dbReference type="ChEBI" id="CHEBI:30616"/>
    </ligand>
</feature>
<dbReference type="EC" id="2.7.2.1" evidence="9"/>
<feature type="binding site" evidence="9">
    <location>
        <position position="381"/>
    </location>
    <ligand>
        <name>Mg(2+)</name>
        <dbReference type="ChEBI" id="CHEBI:18420"/>
    </ligand>
</feature>
<dbReference type="InterPro" id="IPR000890">
    <property type="entry name" value="Aliphatic_acid_kin_short-chain"/>
</dbReference>
<dbReference type="PANTHER" id="PTHR21060:SF21">
    <property type="entry name" value="ACETATE KINASE"/>
    <property type="match status" value="1"/>
</dbReference>
<comment type="catalytic activity">
    <reaction evidence="9">
        <text>acetate + ATP = acetyl phosphate + ADP</text>
        <dbReference type="Rhea" id="RHEA:11352"/>
        <dbReference type="ChEBI" id="CHEBI:22191"/>
        <dbReference type="ChEBI" id="CHEBI:30089"/>
        <dbReference type="ChEBI" id="CHEBI:30616"/>
        <dbReference type="ChEBI" id="CHEBI:456216"/>
        <dbReference type="EC" id="2.7.2.1"/>
    </reaction>
</comment>
<evidence type="ECO:0000256" key="7">
    <source>
        <dbReference type="ARBA" id="ARBA00022840"/>
    </source>
</evidence>
<keyword evidence="2 9" id="KW-0963">Cytoplasm</keyword>
<evidence type="ECO:0000313" key="12">
    <source>
        <dbReference type="Proteomes" id="UP000838100"/>
    </source>
</evidence>
<proteinExistence type="inferred from homology"/>
<evidence type="ECO:0000256" key="4">
    <source>
        <dbReference type="ARBA" id="ARBA00022723"/>
    </source>
</evidence>
<gene>
    <name evidence="9 11" type="primary">ackA</name>
    <name evidence="11" type="ORF">SIN8267_01723</name>
</gene>
<dbReference type="PROSITE" id="PS01075">
    <property type="entry name" value="ACETATE_KINASE_1"/>
    <property type="match status" value="1"/>
</dbReference>
<dbReference type="InterPro" id="IPR043129">
    <property type="entry name" value="ATPase_NBD"/>
</dbReference>
<keyword evidence="7 9" id="KW-0067">ATP-binding</keyword>
<dbReference type="SUPFAM" id="SSF53067">
    <property type="entry name" value="Actin-like ATPase domain"/>
    <property type="match status" value="2"/>
</dbReference>
<dbReference type="CDD" id="cd24010">
    <property type="entry name" value="ASKHA_NBD_AcK_PK"/>
    <property type="match status" value="1"/>
</dbReference>
<evidence type="ECO:0000256" key="8">
    <source>
        <dbReference type="ARBA" id="ARBA00022842"/>
    </source>
</evidence>
<dbReference type="GO" id="GO:0008776">
    <property type="term" value="F:acetate kinase activity"/>
    <property type="evidence" value="ECO:0007669"/>
    <property type="project" value="UniProtKB-EC"/>
</dbReference>
<evidence type="ECO:0000256" key="1">
    <source>
        <dbReference type="ARBA" id="ARBA00008748"/>
    </source>
</evidence>
<dbReference type="Pfam" id="PF00871">
    <property type="entry name" value="Acetate_kinase"/>
    <property type="match status" value="1"/>
</dbReference>
<dbReference type="EMBL" id="CAKLPX010000001">
    <property type="protein sequence ID" value="CAH0991614.1"/>
    <property type="molecule type" value="Genomic_DNA"/>
</dbReference>
<evidence type="ECO:0000256" key="6">
    <source>
        <dbReference type="ARBA" id="ARBA00022777"/>
    </source>
</evidence>
<dbReference type="PRINTS" id="PR00471">
    <property type="entry name" value="ACETATEKNASE"/>
</dbReference>
<keyword evidence="4 9" id="KW-0479">Metal-binding</keyword>
<sequence length="394" mass="42015">MAITMNNWILVLNAGSSSLKFALVDAITGDSGFEGLAERLGNTDAVITIKSNGNKSESKIADGKMASAIAMVMSALPADTVPAAIGHRVVHGGEKFRQSVVIDDSVKAGIKDCAKLAPLHNLANLEGIEAAQQAFPNLPQVAVFDTAFHSQLEPQVYQYAIPQSLYRDHHIRRYGMHGTSHQYVGEQAAIALGQDFNNIQIITAHLGNGCSASAIRNGHSVDTTMGMTPLEGLVMGTRSGDVDPGIILWLAQQQGMDGDQLSDLLNKKSGLLGLSELTNDCRGIEEAAAEGHAGAKLALDVFCFRLARTISALTVGLDRLDALIFTGGIGENSELIRARVTEQLSIFKLAINETANADRKRSNPNIAQPGTTPVLVINTNEEYMIAKQTLSLCQ</sequence>
<feature type="binding site" evidence="9">
    <location>
        <position position="20"/>
    </location>
    <ligand>
        <name>ATP</name>
        <dbReference type="ChEBI" id="CHEBI:30616"/>
    </ligand>
</feature>